<dbReference type="Proteomes" id="UP000789405">
    <property type="component" value="Unassembled WGS sequence"/>
</dbReference>
<evidence type="ECO:0000313" key="2">
    <source>
        <dbReference type="Proteomes" id="UP000789405"/>
    </source>
</evidence>
<keyword evidence="2" id="KW-1185">Reference proteome</keyword>
<evidence type="ECO:0000313" key="1">
    <source>
        <dbReference type="EMBL" id="CAG8714265.1"/>
    </source>
</evidence>
<name>A0A9N9HZU7_9GLOM</name>
<accession>A0A9N9HZU7</accession>
<dbReference type="AlphaFoldDB" id="A0A9N9HZU7"/>
<dbReference type="OrthoDB" id="2423653at2759"/>
<sequence>MAGNFVKKEENVFEEIVADEGEVLVENKRSLLEENDIVVLKDNENENEIQPVSTANEAFAVYKETYFIEIF</sequence>
<comment type="caution">
    <text evidence="1">The sequence shown here is derived from an EMBL/GenBank/DDBJ whole genome shotgun (WGS) entry which is preliminary data.</text>
</comment>
<gene>
    <name evidence="1" type="ORF">DERYTH_LOCUS13818</name>
</gene>
<reference evidence="1" key="1">
    <citation type="submission" date="2021-06" db="EMBL/GenBank/DDBJ databases">
        <authorList>
            <person name="Kallberg Y."/>
            <person name="Tangrot J."/>
            <person name="Rosling A."/>
        </authorList>
    </citation>
    <scope>NUCLEOTIDE SEQUENCE</scope>
    <source>
        <strain evidence="1">MA453B</strain>
    </source>
</reference>
<proteinExistence type="predicted"/>
<organism evidence="1 2">
    <name type="scientific">Dentiscutata erythropus</name>
    <dbReference type="NCBI Taxonomy" id="1348616"/>
    <lineage>
        <taxon>Eukaryota</taxon>
        <taxon>Fungi</taxon>
        <taxon>Fungi incertae sedis</taxon>
        <taxon>Mucoromycota</taxon>
        <taxon>Glomeromycotina</taxon>
        <taxon>Glomeromycetes</taxon>
        <taxon>Diversisporales</taxon>
        <taxon>Gigasporaceae</taxon>
        <taxon>Dentiscutata</taxon>
    </lineage>
</organism>
<protein>
    <submittedName>
        <fullName evidence="1">14008_t:CDS:1</fullName>
    </submittedName>
</protein>
<dbReference type="EMBL" id="CAJVPY010009976">
    <property type="protein sequence ID" value="CAG8714265.1"/>
    <property type="molecule type" value="Genomic_DNA"/>
</dbReference>